<dbReference type="InterPro" id="IPR006656">
    <property type="entry name" value="Mopterin_OxRdtase"/>
</dbReference>
<keyword evidence="10" id="KW-1185">Reference proteome</keyword>
<organism evidence="9 10">
    <name type="scientific">Roseococcus pinisoli</name>
    <dbReference type="NCBI Taxonomy" id="2835040"/>
    <lineage>
        <taxon>Bacteria</taxon>
        <taxon>Pseudomonadati</taxon>
        <taxon>Pseudomonadota</taxon>
        <taxon>Alphaproteobacteria</taxon>
        <taxon>Acetobacterales</taxon>
        <taxon>Roseomonadaceae</taxon>
        <taxon>Roseococcus</taxon>
    </lineage>
</organism>
<dbReference type="Gene3D" id="3.40.50.740">
    <property type="match status" value="1"/>
</dbReference>
<dbReference type="RefSeq" id="WP_213671436.1">
    <property type="nucleotide sequence ID" value="NZ_JAHCDA010000003.1"/>
</dbReference>
<dbReference type="Pfam" id="PF01568">
    <property type="entry name" value="Molydop_binding"/>
    <property type="match status" value="1"/>
</dbReference>
<accession>A0ABS5QIL0</accession>
<feature type="domain" description="Molybdopterin dinucleotide-binding" evidence="7">
    <location>
        <begin position="615"/>
        <end position="735"/>
    </location>
</feature>
<feature type="domain" description="Molybdopterin oxidoreductase" evidence="6">
    <location>
        <begin position="51"/>
        <end position="498"/>
    </location>
</feature>
<evidence type="ECO:0000256" key="1">
    <source>
        <dbReference type="ARBA" id="ARBA00001942"/>
    </source>
</evidence>
<dbReference type="Proteomes" id="UP000766336">
    <property type="component" value="Unassembled WGS sequence"/>
</dbReference>
<dbReference type="PANTHER" id="PTHR43742">
    <property type="entry name" value="TRIMETHYLAMINE-N-OXIDE REDUCTASE"/>
    <property type="match status" value="1"/>
</dbReference>
<evidence type="ECO:0000259" key="7">
    <source>
        <dbReference type="Pfam" id="PF01568"/>
    </source>
</evidence>
<keyword evidence="4" id="KW-0479">Metal-binding</keyword>
<dbReference type="Pfam" id="PF18364">
    <property type="entry name" value="Molybdopterin_N"/>
    <property type="match status" value="1"/>
</dbReference>
<dbReference type="InterPro" id="IPR050612">
    <property type="entry name" value="Prok_Mopterin_Oxidored"/>
</dbReference>
<evidence type="ECO:0000256" key="4">
    <source>
        <dbReference type="ARBA" id="ARBA00022723"/>
    </source>
</evidence>
<reference evidence="9 10" key="1">
    <citation type="submission" date="2021-05" db="EMBL/GenBank/DDBJ databases">
        <title>Roseococcus sp. XZZS9, whole genome shotgun sequencing project.</title>
        <authorList>
            <person name="Zhao G."/>
            <person name="Shen L."/>
        </authorList>
    </citation>
    <scope>NUCLEOTIDE SEQUENCE [LARGE SCALE GENOMIC DNA]</scope>
    <source>
        <strain evidence="9 10">XZZS9</strain>
    </source>
</reference>
<protein>
    <submittedName>
        <fullName evidence="9">Molybdopterin-dependent oxidoreductase</fullName>
    </submittedName>
</protein>
<gene>
    <name evidence="9" type="ORF">KHU32_17495</name>
</gene>
<evidence type="ECO:0000256" key="3">
    <source>
        <dbReference type="ARBA" id="ARBA00022505"/>
    </source>
</evidence>
<comment type="similarity">
    <text evidence="2">Belongs to the prokaryotic molybdopterin-containing oxidoreductase family.</text>
</comment>
<feature type="domain" description="Molybdopterin oxidoreductase N-terminal" evidence="8">
    <location>
        <begin position="7"/>
        <end position="45"/>
    </location>
</feature>
<keyword evidence="5" id="KW-0560">Oxidoreductase</keyword>
<comment type="caution">
    <text evidence="9">The sequence shown here is derived from an EMBL/GenBank/DDBJ whole genome shotgun (WGS) entry which is preliminary data.</text>
</comment>
<dbReference type="CDD" id="cd02793">
    <property type="entry name" value="MopB_CT_DMSOR-BSOR-TMAOR"/>
    <property type="match status" value="1"/>
</dbReference>
<dbReference type="InterPro" id="IPR009010">
    <property type="entry name" value="Asp_de-COase-like_dom_sf"/>
</dbReference>
<dbReference type="PANTHER" id="PTHR43742:SF10">
    <property type="entry name" value="TRIMETHYLAMINE-N-OXIDE REDUCTASE 2"/>
    <property type="match status" value="1"/>
</dbReference>
<evidence type="ECO:0000313" key="10">
    <source>
        <dbReference type="Proteomes" id="UP000766336"/>
    </source>
</evidence>
<dbReference type="Gene3D" id="3.40.228.10">
    <property type="entry name" value="Dimethylsulfoxide Reductase, domain 2"/>
    <property type="match status" value="1"/>
</dbReference>
<evidence type="ECO:0000256" key="5">
    <source>
        <dbReference type="ARBA" id="ARBA00023002"/>
    </source>
</evidence>
<dbReference type="Gene3D" id="2.40.40.20">
    <property type="match status" value="1"/>
</dbReference>
<evidence type="ECO:0000259" key="8">
    <source>
        <dbReference type="Pfam" id="PF18364"/>
    </source>
</evidence>
<comment type="cofactor">
    <cofactor evidence="1">
        <name>Mo-bis(molybdopterin guanine dinucleotide)</name>
        <dbReference type="ChEBI" id="CHEBI:60539"/>
    </cofactor>
</comment>
<dbReference type="Pfam" id="PF00384">
    <property type="entry name" value="Molybdopterin"/>
    <property type="match status" value="1"/>
</dbReference>
<evidence type="ECO:0000259" key="6">
    <source>
        <dbReference type="Pfam" id="PF00384"/>
    </source>
</evidence>
<dbReference type="EMBL" id="JAHCDA010000003">
    <property type="protein sequence ID" value="MBS7812750.1"/>
    <property type="molecule type" value="Genomic_DNA"/>
</dbReference>
<evidence type="ECO:0000313" key="9">
    <source>
        <dbReference type="EMBL" id="MBS7812750.1"/>
    </source>
</evidence>
<name>A0ABS5QIL0_9PROT</name>
<dbReference type="InterPro" id="IPR006657">
    <property type="entry name" value="MoPterin_dinucl-bd_dom"/>
</dbReference>
<sequence>MTEIRPHASHWGLFDAITENGRLVGVRPFAQDPVPAALIESVPATVNSAARIDRPYIRKGWLEGKRRGHLRGGDPFVPVSWDRAIRLLAEETARTRAEHGDAAIYGGSYGWSSAGRFHHAKSQLQRYLSLGGGYTFSVNAYSYATAQALMPHLLGTNEVFLGRMTDWAAIAENAKLMLCFGGLAAKNGYVTSGGAANTYGPNMRAAVAAGVKMVNISPYRADTEDALAAEFVPIRPSTDTALILAMIHHIVSLGREDRAFLTTHCVGWDRLAPTLTDKTPEWAEGITGVPAVTIRGLAERCLAQPTMLTAAWSLQRADYGEQPYWALIALAGVLGSIGKPGQGVAFGYGSSGGIGNPRREMPSLSLSAARNPVSSFIPVGRITELLERPGGTLDYNGRVLNLPDIRMVWWAGGNPFHHHQDLNRLLRAWAHPETIVVHEPWWTAVARHADIVLPATTTLERNDIGHSSRDRFIRAMHQAIRPLGQARNDHDILADLADAAGFRDRFTEQRDEGAWLRHIYGRWHQACARMGFDAPDFDTFWEEGHVELPPVERGQSFTQFADFWRDPEENPLDTPSGKVELFSETIAGFGHADCPGMPTWMEPREWLGNAAADELHLLSYQPPTRLHSQLDPGPIAARDKIQGREPLVIHPEDAAARGFEAGQVVRVFNTRGACLAGIRLDDRLARGVVLLATGAWYDPLEPGVPGSLCVHGNPNVLTPDIATSTLTQGMSAQSCLVRIEAWEGPLPPIRAHVPPTIEEMPA</sequence>
<dbReference type="InterPro" id="IPR041954">
    <property type="entry name" value="CT_DMSOR/BSOR/TMAOR"/>
</dbReference>
<dbReference type="Gene3D" id="3.90.55.10">
    <property type="entry name" value="Dimethylsulfoxide Reductase, domain 3"/>
    <property type="match status" value="1"/>
</dbReference>
<keyword evidence="3" id="KW-0500">Molybdenum</keyword>
<dbReference type="SUPFAM" id="SSF53706">
    <property type="entry name" value="Formate dehydrogenase/DMSO reductase, domains 1-3"/>
    <property type="match status" value="1"/>
</dbReference>
<evidence type="ECO:0000256" key="2">
    <source>
        <dbReference type="ARBA" id="ARBA00010312"/>
    </source>
</evidence>
<dbReference type="InterPro" id="IPR041460">
    <property type="entry name" value="Molybdopterin_N"/>
</dbReference>
<proteinExistence type="inferred from homology"/>
<dbReference type="SUPFAM" id="SSF50692">
    <property type="entry name" value="ADC-like"/>
    <property type="match status" value="1"/>
</dbReference>